<sequence length="233" mass="27420">MDKEKVKSNSTYQKNMEKSFAVIYHNLQRIQATTTVARTRRHSQPEMPNPESSQRHPLIKKSNSVTPVSEKTNRKKEIDRYFSIIYHNLKRIQDNDVQPPEEERKQSQPEMTNPKSSQQLERYHFRERSHSVTQDRSHHTVAQKRSHSETQASTTTECRKVSFSFASKYEEGHCNESRMTNQLENKSVVNPKCLILHYRSSLELRQPLRVARFHSVTQDRTGHKLLYKIKSVS</sequence>
<evidence type="ECO:0000256" key="1">
    <source>
        <dbReference type="SAM" id="MobiDB-lite"/>
    </source>
</evidence>
<feature type="compositionally biased region" description="Basic and acidic residues" evidence="1">
    <location>
        <begin position="121"/>
        <end position="138"/>
    </location>
</feature>
<evidence type="ECO:0000313" key="2">
    <source>
        <dbReference type="EMBL" id="KAJ7336548.1"/>
    </source>
</evidence>
<feature type="compositionally biased region" description="Polar residues" evidence="1">
    <location>
        <begin position="108"/>
        <end position="120"/>
    </location>
</feature>
<feature type="compositionally biased region" description="Polar residues" evidence="1">
    <location>
        <begin position="61"/>
        <end position="70"/>
    </location>
</feature>
<dbReference type="EMBL" id="MU827782">
    <property type="protein sequence ID" value="KAJ7336548.1"/>
    <property type="molecule type" value="Genomic_DNA"/>
</dbReference>
<dbReference type="AlphaFoldDB" id="A0A9X0CHI6"/>
<feature type="region of interest" description="Disordered" evidence="1">
    <location>
        <begin position="92"/>
        <end position="157"/>
    </location>
</feature>
<name>A0A9X0CHI6_9CNID</name>
<accession>A0A9X0CHI6</accession>
<comment type="caution">
    <text evidence="2">The sequence shown here is derived from an EMBL/GenBank/DDBJ whole genome shotgun (WGS) entry which is preliminary data.</text>
</comment>
<reference evidence="2" key="1">
    <citation type="submission" date="2023-01" db="EMBL/GenBank/DDBJ databases">
        <title>Genome assembly of the deep-sea coral Lophelia pertusa.</title>
        <authorList>
            <person name="Herrera S."/>
            <person name="Cordes E."/>
        </authorList>
    </citation>
    <scope>NUCLEOTIDE SEQUENCE</scope>
    <source>
        <strain evidence="2">USNM1676648</strain>
        <tissue evidence="2">Polyp</tissue>
    </source>
</reference>
<organism evidence="2 3">
    <name type="scientific">Desmophyllum pertusum</name>
    <dbReference type="NCBI Taxonomy" id="174260"/>
    <lineage>
        <taxon>Eukaryota</taxon>
        <taxon>Metazoa</taxon>
        <taxon>Cnidaria</taxon>
        <taxon>Anthozoa</taxon>
        <taxon>Hexacorallia</taxon>
        <taxon>Scleractinia</taxon>
        <taxon>Caryophylliina</taxon>
        <taxon>Caryophylliidae</taxon>
        <taxon>Desmophyllum</taxon>
    </lineage>
</organism>
<gene>
    <name evidence="2" type="ORF">OS493_011761</name>
</gene>
<keyword evidence="3" id="KW-1185">Reference proteome</keyword>
<protein>
    <submittedName>
        <fullName evidence="2">Uncharacterized protein</fullName>
    </submittedName>
</protein>
<proteinExistence type="predicted"/>
<evidence type="ECO:0000313" key="3">
    <source>
        <dbReference type="Proteomes" id="UP001163046"/>
    </source>
</evidence>
<feature type="region of interest" description="Disordered" evidence="1">
    <location>
        <begin position="40"/>
        <end position="72"/>
    </location>
</feature>
<dbReference type="Proteomes" id="UP001163046">
    <property type="component" value="Unassembled WGS sequence"/>
</dbReference>